<dbReference type="EMBL" id="ACEA01000005">
    <property type="protein sequence ID" value="EEG25030.1"/>
    <property type="molecule type" value="Genomic_DNA"/>
</dbReference>
<dbReference type="Proteomes" id="UP000005837">
    <property type="component" value="Unassembled WGS sequence"/>
</dbReference>
<sequence>MRLPEKSAGKGGIITLMRVLAAGWLGKFQVAFCGRVGRQRGRAVLLCCRLSSYTAKTAARLC</sequence>
<reference evidence="1 2" key="1">
    <citation type="submission" date="2009-01" db="EMBL/GenBank/DDBJ databases">
        <authorList>
            <person name="Fulton L."/>
            <person name="Clifton S."/>
            <person name="Chinwalla A.T."/>
            <person name="Mitreva M."/>
            <person name="Sodergren E."/>
            <person name="Weinstock G."/>
            <person name="Clifton S."/>
            <person name="Dooling D.J."/>
            <person name="Fulton B."/>
            <person name="Minx P."/>
            <person name="Pepin K.H."/>
            <person name="Johnson M."/>
            <person name="Bhonagiri V."/>
            <person name="Nash W.E."/>
            <person name="Mardis E.R."/>
            <person name="Wilson R.K."/>
        </authorList>
    </citation>
    <scope>NUCLEOTIDE SEQUENCE [LARGE SCALE GENOMIC DNA]</scope>
    <source>
        <strain evidence="1 2">ATCC 23834</strain>
    </source>
</reference>
<proteinExistence type="predicted"/>
<gene>
    <name evidence="1" type="ORF">EIKCOROL_00330</name>
</gene>
<protein>
    <submittedName>
        <fullName evidence="1">Uncharacterized protein</fullName>
    </submittedName>
</protein>
<evidence type="ECO:0000313" key="2">
    <source>
        <dbReference type="Proteomes" id="UP000005837"/>
    </source>
</evidence>
<organism evidence="1 2">
    <name type="scientific">Eikenella corrodens ATCC 23834</name>
    <dbReference type="NCBI Taxonomy" id="546274"/>
    <lineage>
        <taxon>Bacteria</taxon>
        <taxon>Pseudomonadati</taxon>
        <taxon>Pseudomonadota</taxon>
        <taxon>Betaproteobacteria</taxon>
        <taxon>Neisseriales</taxon>
        <taxon>Neisseriaceae</taxon>
        <taxon>Eikenella</taxon>
    </lineage>
</organism>
<dbReference type="HOGENOM" id="CLU_2896966_0_0_4"/>
<name>C0DSK7_EIKCO</name>
<evidence type="ECO:0000313" key="1">
    <source>
        <dbReference type="EMBL" id="EEG25030.1"/>
    </source>
</evidence>
<dbReference type="AlphaFoldDB" id="C0DSK7"/>
<accession>C0DSK7</accession>
<comment type="caution">
    <text evidence="1">The sequence shown here is derived from an EMBL/GenBank/DDBJ whole genome shotgun (WGS) entry which is preliminary data.</text>
</comment>